<reference evidence="5 6" key="1">
    <citation type="journal article" date="2022" name="Nat. Plants">
        <title>Genomes of leafy and leafless Platanthera orchids illuminate the evolution of mycoheterotrophy.</title>
        <authorList>
            <person name="Li M.H."/>
            <person name="Liu K.W."/>
            <person name="Li Z."/>
            <person name="Lu H.C."/>
            <person name="Ye Q.L."/>
            <person name="Zhang D."/>
            <person name="Wang J.Y."/>
            <person name="Li Y.F."/>
            <person name="Zhong Z.M."/>
            <person name="Liu X."/>
            <person name="Yu X."/>
            <person name="Liu D.K."/>
            <person name="Tu X.D."/>
            <person name="Liu B."/>
            <person name="Hao Y."/>
            <person name="Liao X.Y."/>
            <person name="Jiang Y.T."/>
            <person name="Sun W.H."/>
            <person name="Chen J."/>
            <person name="Chen Y.Q."/>
            <person name="Ai Y."/>
            <person name="Zhai J.W."/>
            <person name="Wu S.S."/>
            <person name="Zhou Z."/>
            <person name="Hsiao Y.Y."/>
            <person name="Wu W.L."/>
            <person name="Chen Y.Y."/>
            <person name="Lin Y.F."/>
            <person name="Hsu J.L."/>
            <person name="Li C.Y."/>
            <person name="Wang Z.W."/>
            <person name="Zhao X."/>
            <person name="Zhong W.Y."/>
            <person name="Ma X.K."/>
            <person name="Ma L."/>
            <person name="Huang J."/>
            <person name="Chen G.Z."/>
            <person name="Huang M.Z."/>
            <person name="Huang L."/>
            <person name="Peng D.H."/>
            <person name="Luo Y.B."/>
            <person name="Zou S.Q."/>
            <person name="Chen S.P."/>
            <person name="Lan S."/>
            <person name="Tsai W.C."/>
            <person name="Van de Peer Y."/>
            <person name="Liu Z.J."/>
        </authorList>
    </citation>
    <scope>NUCLEOTIDE SEQUENCE [LARGE SCALE GENOMIC DNA]</scope>
    <source>
        <strain evidence="5">Lor287</strain>
    </source>
</reference>
<dbReference type="PANTHER" id="PTHR10210">
    <property type="entry name" value="RIBOSE-PHOSPHATE DIPHOSPHOKINASE FAMILY MEMBER"/>
    <property type="match status" value="1"/>
</dbReference>
<evidence type="ECO:0000313" key="6">
    <source>
        <dbReference type="Proteomes" id="UP001418222"/>
    </source>
</evidence>
<gene>
    <name evidence="5" type="primary">PRS1</name>
    <name evidence="5" type="ORF">KSP39_PZI018730</name>
</gene>
<dbReference type="InterPro" id="IPR029099">
    <property type="entry name" value="Pribosyltran_N"/>
</dbReference>
<dbReference type="GO" id="GO:0006015">
    <property type="term" value="P:5-phosphoribose 1-diphosphate biosynthetic process"/>
    <property type="evidence" value="ECO:0007669"/>
    <property type="project" value="TreeGrafter"/>
</dbReference>
<evidence type="ECO:0000256" key="1">
    <source>
        <dbReference type="ARBA" id="ARBA00006478"/>
    </source>
</evidence>
<dbReference type="FunFam" id="3.40.50.2020:FF:000014">
    <property type="entry name" value="Ribose-phosphate pyrophosphokinase 1"/>
    <property type="match status" value="1"/>
</dbReference>
<dbReference type="SUPFAM" id="SSF53271">
    <property type="entry name" value="PRTase-like"/>
    <property type="match status" value="1"/>
</dbReference>
<dbReference type="GO" id="GO:0005737">
    <property type="term" value="C:cytoplasm"/>
    <property type="evidence" value="ECO:0007669"/>
    <property type="project" value="TreeGrafter"/>
</dbReference>
<feature type="domain" description="Ribose-phosphate pyrophosphokinase N-terminal" evidence="4">
    <location>
        <begin position="107"/>
        <end position="193"/>
    </location>
</feature>
<dbReference type="Proteomes" id="UP001418222">
    <property type="component" value="Unassembled WGS sequence"/>
</dbReference>
<accession>A0AAP0B3J4</accession>
<comment type="catalytic activity">
    <reaction evidence="3">
        <text>D-ribose 5-phosphate + ATP = 5-phospho-alpha-D-ribose 1-diphosphate + AMP + H(+)</text>
        <dbReference type="Rhea" id="RHEA:15609"/>
        <dbReference type="ChEBI" id="CHEBI:15378"/>
        <dbReference type="ChEBI" id="CHEBI:30616"/>
        <dbReference type="ChEBI" id="CHEBI:58017"/>
        <dbReference type="ChEBI" id="CHEBI:78346"/>
        <dbReference type="ChEBI" id="CHEBI:456215"/>
        <dbReference type="EC" id="2.7.6.1"/>
    </reaction>
</comment>
<evidence type="ECO:0000256" key="3">
    <source>
        <dbReference type="ARBA" id="ARBA00049535"/>
    </source>
</evidence>
<dbReference type="EMBL" id="JBBWWQ010000016">
    <property type="protein sequence ID" value="KAK8926242.1"/>
    <property type="molecule type" value="Genomic_DNA"/>
</dbReference>
<comment type="caution">
    <text evidence="5">The sequence shown here is derived from an EMBL/GenBank/DDBJ whole genome shotgun (WGS) entry which is preliminary data.</text>
</comment>
<dbReference type="AlphaFoldDB" id="A0AAP0B3J4"/>
<protein>
    <submittedName>
        <fullName evidence="5">Ribose-phosphate pyrophosphokinase 1</fullName>
    </submittedName>
</protein>
<dbReference type="InterPro" id="IPR029057">
    <property type="entry name" value="PRTase-like"/>
</dbReference>
<keyword evidence="2" id="KW-0545">Nucleotide biosynthesis</keyword>
<dbReference type="GO" id="GO:0006164">
    <property type="term" value="P:purine nucleotide biosynthetic process"/>
    <property type="evidence" value="ECO:0007669"/>
    <property type="project" value="TreeGrafter"/>
</dbReference>
<evidence type="ECO:0000259" key="4">
    <source>
        <dbReference type="Pfam" id="PF13793"/>
    </source>
</evidence>
<dbReference type="PANTHER" id="PTHR10210:SF41">
    <property type="entry name" value="RIBOSE-PHOSPHATE PYROPHOSPHOKINASE 1, CHLOROPLASTIC"/>
    <property type="match status" value="1"/>
</dbReference>
<name>A0AAP0B3J4_9ASPA</name>
<dbReference type="Pfam" id="PF13793">
    <property type="entry name" value="Pribosyltran_N"/>
    <property type="match status" value="1"/>
</dbReference>
<dbReference type="SMART" id="SM01400">
    <property type="entry name" value="Pribosyltran_N"/>
    <property type="match status" value="1"/>
</dbReference>
<sequence length="200" mass="22669">MTAVVSELTWLEGLLGDLEVTLSSPTTLFCDSQTTIHIAKNPVFHERTKHIEVDYDFVREKVQLKKLELEHVPASEQVADILTKTLPRQMYHQFLSKLGAYDLYTPACGGKIADHLGVKLVKVKRKRFADGEFFVQLQECIWGCNVFLVQPIGLTENVNLVELLMMVDVCRRASAKNVNAVIPYFGYAKADIKVIFERIV</sequence>
<dbReference type="InterPro" id="IPR005946">
    <property type="entry name" value="Rib-P_diPkinase"/>
</dbReference>
<dbReference type="Gene3D" id="3.40.50.2020">
    <property type="match status" value="1"/>
</dbReference>
<comment type="similarity">
    <text evidence="1">Belongs to the ribose-phosphate pyrophosphokinase family.</text>
</comment>
<evidence type="ECO:0000256" key="2">
    <source>
        <dbReference type="ARBA" id="ARBA00022727"/>
    </source>
</evidence>
<evidence type="ECO:0000313" key="5">
    <source>
        <dbReference type="EMBL" id="KAK8926242.1"/>
    </source>
</evidence>
<keyword evidence="6" id="KW-1185">Reference proteome</keyword>
<dbReference type="CDD" id="cd09272">
    <property type="entry name" value="RNase_HI_RT_Ty1"/>
    <property type="match status" value="1"/>
</dbReference>
<proteinExistence type="inferred from homology"/>
<dbReference type="GO" id="GO:0002189">
    <property type="term" value="C:ribose phosphate diphosphokinase complex"/>
    <property type="evidence" value="ECO:0007669"/>
    <property type="project" value="TreeGrafter"/>
</dbReference>
<dbReference type="GO" id="GO:0004749">
    <property type="term" value="F:ribose phosphate diphosphokinase activity"/>
    <property type="evidence" value="ECO:0007669"/>
    <property type="project" value="UniProtKB-EC"/>
</dbReference>
<organism evidence="5 6">
    <name type="scientific">Platanthera zijinensis</name>
    <dbReference type="NCBI Taxonomy" id="2320716"/>
    <lineage>
        <taxon>Eukaryota</taxon>
        <taxon>Viridiplantae</taxon>
        <taxon>Streptophyta</taxon>
        <taxon>Embryophyta</taxon>
        <taxon>Tracheophyta</taxon>
        <taxon>Spermatophyta</taxon>
        <taxon>Magnoliopsida</taxon>
        <taxon>Liliopsida</taxon>
        <taxon>Asparagales</taxon>
        <taxon>Orchidaceae</taxon>
        <taxon>Orchidoideae</taxon>
        <taxon>Orchideae</taxon>
        <taxon>Orchidinae</taxon>
        <taxon>Platanthera</taxon>
    </lineage>
</organism>
<dbReference type="GO" id="GO:0000287">
    <property type="term" value="F:magnesium ion binding"/>
    <property type="evidence" value="ECO:0007669"/>
    <property type="project" value="InterPro"/>
</dbReference>